<dbReference type="EMBL" id="CCKQ01011806">
    <property type="protein sequence ID" value="CDW83382.1"/>
    <property type="molecule type" value="Genomic_DNA"/>
</dbReference>
<reference evidence="2 3" key="1">
    <citation type="submission" date="2014-06" db="EMBL/GenBank/DDBJ databases">
        <authorList>
            <person name="Swart Estienne"/>
        </authorList>
    </citation>
    <scope>NUCLEOTIDE SEQUENCE [LARGE SCALE GENOMIC DNA]</scope>
    <source>
        <strain evidence="2 3">130c</strain>
    </source>
</reference>
<accession>A0A078AQ66</accession>
<dbReference type="OMA" id="FHETNAF"/>
<evidence type="ECO:0000313" key="2">
    <source>
        <dbReference type="EMBL" id="CDW83382.1"/>
    </source>
</evidence>
<sequence length="64" mass="7426">MYLPTFWKLTAEATAFRLRHVAGYGVPITFMTVWIMYPSLYNWTFSCLIPPPRGVPKRNMAAML</sequence>
<proteinExistence type="predicted"/>
<dbReference type="AlphaFoldDB" id="A0A078AQ66"/>
<dbReference type="InParanoid" id="A0A078AQ66"/>
<keyword evidence="3" id="KW-1185">Reference proteome</keyword>
<protein>
    <submittedName>
        <fullName evidence="2">Uncharacterized protein</fullName>
    </submittedName>
</protein>
<name>A0A078AQ66_STYLE</name>
<dbReference type="Proteomes" id="UP000039865">
    <property type="component" value="Unassembled WGS sequence"/>
</dbReference>
<evidence type="ECO:0000313" key="3">
    <source>
        <dbReference type="Proteomes" id="UP000039865"/>
    </source>
</evidence>
<organism evidence="2 3">
    <name type="scientific">Stylonychia lemnae</name>
    <name type="common">Ciliate</name>
    <dbReference type="NCBI Taxonomy" id="5949"/>
    <lineage>
        <taxon>Eukaryota</taxon>
        <taxon>Sar</taxon>
        <taxon>Alveolata</taxon>
        <taxon>Ciliophora</taxon>
        <taxon>Intramacronucleata</taxon>
        <taxon>Spirotrichea</taxon>
        <taxon>Stichotrichia</taxon>
        <taxon>Sporadotrichida</taxon>
        <taxon>Oxytrichidae</taxon>
        <taxon>Stylonychinae</taxon>
        <taxon>Stylonychia</taxon>
    </lineage>
</organism>
<keyword evidence="1" id="KW-0472">Membrane</keyword>
<gene>
    <name evidence="2" type="primary">Contig7345.g7846</name>
    <name evidence="2" type="ORF">STYLEM_12427</name>
</gene>
<keyword evidence="1" id="KW-0812">Transmembrane</keyword>
<feature type="transmembrane region" description="Helical" evidence="1">
    <location>
        <begin position="21"/>
        <end position="40"/>
    </location>
</feature>
<evidence type="ECO:0000256" key="1">
    <source>
        <dbReference type="SAM" id="Phobius"/>
    </source>
</evidence>
<dbReference type="OrthoDB" id="282161at2759"/>
<keyword evidence="1" id="KW-1133">Transmembrane helix</keyword>